<keyword evidence="2" id="KW-1185">Reference proteome</keyword>
<accession>A0A1E1KGH4</accession>
<organism evidence="1 2">
    <name type="scientific">Rhynchosporium agropyri</name>
    <dbReference type="NCBI Taxonomy" id="914238"/>
    <lineage>
        <taxon>Eukaryota</taxon>
        <taxon>Fungi</taxon>
        <taxon>Dikarya</taxon>
        <taxon>Ascomycota</taxon>
        <taxon>Pezizomycotina</taxon>
        <taxon>Leotiomycetes</taxon>
        <taxon>Helotiales</taxon>
        <taxon>Ploettnerulaceae</taxon>
        <taxon>Rhynchosporium</taxon>
    </lineage>
</organism>
<protein>
    <submittedName>
        <fullName evidence="1">Uncharacterized protein</fullName>
    </submittedName>
</protein>
<gene>
    <name evidence="1" type="ORF">RAG0_06303</name>
</gene>
<name>A0A1E1KGH4_9HELO</name>
<evidence type="ECO:0000313" key="2">
    <source>
        <dbReference type="Proteomes" id="UP000178912"/>
    </source>
</evidence>
<dbReference type="AlphaFoldDB" id="A0A1E1KGH4"/>
<proteinExistence type="predicted"/>
<dbReference type="Proteomes" id="UP000178912">
    <property type="component" value="Unassembled WGS sequence"/>
</dbReference>
<reference evidence="2" key="1">
    <citation type="submission" date="2016-03" db="EMBL/GenBank/DDBJ databases">
        <authorList>
            <person name="Guldener U."/>
        </authorList>
    </citation>
    <scope>NUCLEOTIDE SEQUENCE [LARGE SCALE GENOMIC DNA]</scope>
    <source>
        <strain evidence="2">04CH-RAC-A.6.1</strain>
    </source>
</reference>
<dbReference type="EMBL" id="FJUX01000030">
    <property type="protein sequence ID" value="CZS97163.1"/>
    <property type="molecule type" value="Genomic_DNA"/>
</dbReference>
<evidence type="ECO:0000313" key="1">
    <source>
        <dbReference type="EMBL" id="CZS97163.1"/>
    </source>
</evidence>
<sequence>MPSFLVSNQGWNAITNLRFSVEFPSNISVKSRLGNEVLRIPYG</sequence>